<keyword evidence="4" id="KW-0408">Iron</keyword>
<dbReference type="InterPro" id="IPR007516">
    <property type="entry name" value="Co_F420_Hydgase/DH_bsu_N"/>
</dbReference>
<feature type="domain" description="Coenzyme F420 hydrogenase/dehydrogenase beta subunit C-terminal" evidence="7">
    <location>
        <begin position="149"/>
        <end position="318"/>
    </location>
</feature>
<evidence type="ECO:0000256" key="5">
    <source>
        <dbReference type="ARBA" id="ARBA00023014"/>
    </source>
</evidence>
<dbReference type="InterPro" id="IPR045220">
    <property type="entry name" value="FRHB/FDHB/HCAR-like"/>
</dbReference>
<keyword evidence="3" id="KW-0560">Oxidoreductase</keyword>
<evidence type="ECO:0000256" key="2">
    <source>
        <dbReference type="ARBA" id="ARBA00022723"/>
    </source>
</evidence>
<name>A0A419VX36_9BACT</name>
<proteinExistence type="predicted"/>
<comment type="cofactor">
    <cofactor evidence="1">
        <name>FAD</name>
        <dbReference type="ChEBI" id="CHEBI:57692"/>
    </cofactor>
</comment>
<evidence type="ECO:0000313" key="9">
    <source>
        <dbReference type="Proteomes" id="UP000283387"/>
    </source>
</evidence>
<dbReference type="GO" id="GO:0051536">
    <property type="term" value="F:iron-sulfur cluster binding"/>
    <property type="evidence" value="ECO:0007669"/>
    <property type="project" value="UniProtKB-KW"/>
</dbReference>
<feature type="domain" description="Coenzyme F420 hydrogenase/dehydrogenase beta subunit N-terminal" evidence="6">
    <location>
        <begin position="66"/>
        <end position="139"/>
    </location>
</feature>
<comment type="caution">
    <text evidence="8">The sequence shown here is derived from an EMBL/GenBank/DDBJ whole genome shotgun (WGS) entry which is preliminary data.</text>
</comment>
<dbReference type="Pfam" id="PF04432">
    <property type="entry name" value="FrhB_FdhB_C"/>
    <property type="match status" value="1"/>
</dbReference>
<dbReference type="GO" id="GO:0046872">
    <property type="term" value="F:metal ion binding"/>
    <property type="evidence" value="ECO:0007669"/>
    <property type="project" value="UniProtKB-KW"/>
</dbReference>
<dbReference type="InterPro" id="IPR007525">
    <property type="entry name" value="FrhB_FdhB_C"/>
</dbReference>
<dbReference type="PANTHER" id="PTHR31332:SF6">
    <property type="entry name" value="FORMATE DEHYDROGENASE SUBUNIT BETA"/>
    <property type="match status" value="1"/>
</dbReference>
<dbReference type="Pfam" id="PF04422">
    <property type="entry name" value="FrhB_FdhB_N"/>
    <property type="match status" value="1"/>
</dbReference>
<gene>
    <name evidence="8" type="ORF">BC643_3731</name>
</gene>
<evidence type="ECO:0000313" key="8">
    <source>
        <dbReference type="EMBL" id="RKD87724.1"/>
    </source>
</evidence>
<keyword evidence="5" id="KW-0411">Iron-sulfur</keyword>
<accession>A0A419VX36</accession>
<protein>
    <submittedName>
        <fullName evidence="8">Coenzyme F420-reducing hydrogenase beta subunit</fullName>
    </submittedName>
</protein>
<evidence type="ECO:0000256" key="4">
    <source>
        <dbReference type="ARBA" id="ARBA00023004"/>
    </source>
</evidence>
<evidence type="ECO:0000259" key="7">
    <source>
        <dbReference type="Pfam" id="PF04432"/>
    </source>
</evidence>
<dbReference type="GO" id="GO:0052592">
    <property type="term" value="F:oxidoreductase activity, acting on CH or CH2 groups, with an iron-sulfur protein as acceptor"/>
    <property type="evidence" value="ECO:0007669"/>
    <property type="project" value="TreeGrafter"/>
</dbReference>
<dbReference type="EMBL" id="RAPN01000003">
    <property type="protein sequence ID" value="RKD87724.1"/>
    <property type="molecule type" value="Genomic_DNA"/>
</dbReference>
<dbReference type="AlphaFoldDB" id="A0A419VX36"/>
<evidence type="ECO:0000259" key="6">
    <source>
        <dbReference type="Pfam" id="PF04422"/>
    </source>
</evidence>
<evidence type="ECO:0000256" key="1">
    <source>
        <dbReference type="ARBA" id="ARBA00001974"/>
    </source>
</evidence>
<keyword evidence="2" id="KW-0479">Metal-binding</keyword>
<dbReference type="Proteomes" id="UP000283387">
    <property type="component" value="Unassembled WGS sequence"/>
</dbReference>
<evidence type="ECO:0000256" key="3">
    <source>
        <dbReference type="ARBA" id="ARBA00023002"/>
    </source>
</evidence>
<dbReference type="PANTHER" id="PTHR31332">
    <property type="entry name" value="7-HYDROXYMETHYL CHLOROPHYLL A REDUCTASE, CHLOROPLASTIC"/>
    <property type="match status" value="1"/>
</dbReference>
<reference evidence="8 9" key="1">
    <citation type="submission" date="2018-09" db="EMBL/GenBank/DDBJ databases">
        <title>Genomic Encyclopedia of Archaeal and Bacterial Type Strains, Phase II (KMG-II): from individual species to whole genera.</title>
        <authorList>
            <person name="Goeker M."/>
        </authorList>
    </citation>
    <scope>NUCLEOTIDE SEQUENCE [LARGE SCALE GENOMIC DNA]</scope>
    <source>
        <strain evidence="8 9">DSM 27148</strain>
    </source>
</reference>
<organism evidence="8 9">
    <name type="scientific">Mangrovibacterium diazotrophicum</name>
    <dbReference type="NCBI Taxonomy" id="1261403"/>
    <lineage>
        <taxon>Bacteria</taxon>
        <taxon>Pseudomonadati</taxon>
        <taxon>Bacteroidota</taxon>
        <taxon>Bacteroidia</taxon>
        <taxon>Marinilabiliales</taxon>
        <taxon>Prolixibacteraceae</taxon>
        <taxon>Mangrovibacterium</taxon>
    </lineage>
</organism>
<keyword evidence="9" id="KW-1185">Reference proteome</keyword>
<sequence length="420" mass="47434">MDWNSQGFLIPVQSGTCSQDNNCISVCPFNPFPEEKLKTETEISSLFLDTVSASNHKKLGNYFNTYAGYSIEHRMKSSSGGIATYVSKILLEKKIVKYIINVVESKEQNHHFSYTIGGSIEEVSKSAKTRYYPVTLENVFEKITSLDGDVAIVGIPCFIKAIRLAQIKNPDLRDKIKFTIGIICGGIKSKFFTEYLTQKAGVSSNKLSSIDYRIKDISSHAGDYSFGVKTTNSNDLHDIKMRTVGDMWGTGLFKANACDFCDDVSAELADISLGDAWIRPFVNDGQGTNVIITRTSLADQILQDGLKNDELHIEPIQKEEFIKSQKGSYTHRQDCLSYRIKLSDLKYLPPKRVKSKVLPPDVKIIQKLRRQTRLNSLTTWANTHDAEKFDAMMKPSLRKLRLITKFNHYKRGVVDKLKKL</sequence>